<dbReference type="Gene3D" id="2.70.70.10">
    <property type="entry name" value="Glucose Permease (Domain IIA)"/>
    <property type="match status" value="1"/>
</dbReference>
<evidence type="ECO:0000259" key="2">
    <source>
        <dbReference type="Pfam" id="PF01551"/>
    </source>
</evidence>
<dbReference type="Proteomes" id="UP000019681">
    <property type="component" value="Unassembled WGS sequence"/>
</dbReference>
<organism evidence="3 4">
    <name type="scientific">Fervidicella metallireducens AeB</name>
    <dbReference type="NCBI Taxonomy" id="1403537"/>
    <lineage>
        <taxon>Bacteria</taxon>
        <taxon>Bacillati</taxon>
        <taxon>Bacillota</taxon>
        <taxon>Clostridia</taxon>
        <taxon>Eubacteriales</taxon>
        <taxon>Clostridiaceae</taxon>
        <taxon>Fervidicella</taxon>
    </lineage>
</organism>
<reference evidence="3 4" key="1">
    <citation type="journal article" date="2014" name="Genome Announc.">
        <title>Draft Genome Sequence of Fervidicella metallireducens Strain AeBT, an Iron-Reducing Thermoanaerobe from the Great Artesian Basin.</title>
        <authorList>
            <person name="Patel B.K."/>
        </authorList>
    </citation>
    <scope>NUCLEOTIDE SEQUENCE [LARGE SCALE GENOMIC DNA]</scope>
    <source>
        <strain evidence="3 4">AeB</strain>
    </source>
</reference>
<keyword evidence="4" id="KW-1185">Reference proteome</keyword>
<sequence length="224" mass="25897">MYYQAKNKNNIHRNKFLEKTSIRLLSVLLILLLLLLIKYTKNSVGEKISGYVQKVFYSDYTEETKDVFNNLIPKIKDVVNNEINKDEDSVEFHFNFMPIEGTIQDNQKTGISDTQVNENYVDWLEIQSNIDSKVKCISSGTVEYKYQDKDLNWVVVVKHNDTYKSVYANLTKTNVNIGDSLDEGLIIGELGSVDINNKKVYVLKFKLLEGEKIVNPLDYKYSNI</sequence>
<dbReference type="Pfam" id="PF01551">
    <property type="entry name" value="Peptidase_M23"/>
    <property type="match status" value="1"/>
</dbReference>
<dbReference type="STRING" id="1403537.Q428_07745"/>
<feature type="domain" description="M23ase beta-sheet core" evidence="2">
    <location>
        <begin position="125"/>
        <end position="216"/>
    </location>
</feature>
<dbReference type="RefSeq" id="WP_035379656.1">
    <property type="nucleotide sequence ID" value="NZ_AZQP01000020.1"/>
</dbReference>
<evidence type="ECO:0000313" key="4">
    <source>
        <dbReference type="Proteomes" id="UP000019681"/>
    </source>
</evidence>
<protein>
    <recommendedName>
        <fullName evidence="2">M23ase beta-sheet core domain-containing protein</fullName>
    </recommendedName>
</protein>
<gene>
    <name evidence="3" type="ORF">Q428_07745</name>
</gene>
<dbReference type="OrthoDB" id="9814460at2"/>
<dbReference type="SUPFAM" id="SSF51261">
    <property type="entry name" value="Duplicated hybrid motif"/>
    <property type="match status" value="1"/>
</dbReference>
<accession>A0A017RUW6</accession>
<dbReference type="InterPro" id="IPR011055">
    <property type="entry name" value="Dup_hybrid_motif"/>
</dbReference>
<dbReference type="EMBL" id="AZQP01000020">
    <property type="protein sequence ID" value="EYE88467.1"/>
    <property type="molecule type" value="Genomic_DNA"/>
</dbReference>
<dbReference type="CDD" id="cd12797">
    <property type="entry name" value="M23_peptidase"/>
    <property type="match status" value="1"/>
</dbReference>
<feature type="transmembrane region" description="Helical" evidence="1">
    <location>
        <begin position="21"/>
        <end position="39"/>
    </location>
</feature>
<dbReference type="AlphaFoldDB" id="A0A017RUW6"/>
<evidence type="ECO:0000256" key="1">
    <source>
        <dbReference type="SAM" id="Phobius"/>
    </source>
</evidence>
<keyword evidence="1" id="KW-1133">Transmembrane helix</keyword>
<keyword evidence="1" id="KW-0472">Membrane</keyword>
<evidence type="ECO:0000313" key="3">
    <source>
        <dbReference type="EMBL" id="EYE88467.1"/>
    </source>
</evidence>
<comment type="caution">
    <text evidence="3">The sequence shown here is derived from an EMBL/GenBank/DDBJ whole genome shotgun (WGS) entry which is preliminary data.</text>
</comment>
<keyword evidence="1" id="KW-0812">Transmembrane</keyword>
<proteinExistence type="predicted"/>
<name>A0A017RUW6_9CLOT</name>
<dbReference type="InterPro" id="IPR016047">
    <property type="entry name" value="M23ase_b-sheet_dom"/>
</dbReference>